<dbReference type="Proteomes" id="UP000054097">
    <property type="component" value="Unassembled WGS sequence"/>
</dbReference>
<dbReference type="InterPro" id="IPR011990">
    <property type="entry name" value="TPR-like_helical_dom_sf"/>
</dbReference>
<reference evidence="1 2" key="1">
    <citation type="submission" date="2014-04" db="EMBL/GenBank/DDBJ databases">
        <authorList>
            <consortium name="DOE Joint Genome Institute"/>
            <person name="Kuo A."/>
            <person name="Zuccaro A."/>
            <person name="Kohler A."/>
            <person name="Nagy L.G."/>
            <person name="Floudas D."/>
            <person name="Copeland A."/>
            <person name="Barry K.W."/>
            <person name="Cichocki N."/>
            <person name="Veneault-Fourrey C."/>
            <person name="LaButti K."/>
            <person name="Lindquist E.A."/>
            <person name="Lipzen A."/>
            <person name="Lundell T."/>
            <person name="Morin E."/>
            <person name="Murat C."/>
            <person name="Sun H."/>
            <person name="Tunlid A."/>
            <person name="Henrissat B."/>
            <person name="Grigoriev I.V."/>
            <person name="Hibbett D.S."/>
            <person name="Martin F."/>
            <person name="Nordberg H.P."/>
            <person name="Cantor M.N."/>
            <person name="Hua S.X."/>
        </authorList>
    </citation>
    <scope>NUCLEOTIDE SEQUENCE [LARGE SCALE GENOMIC DNA]</scope>
    <source>
        <strain evidence="1 2">MAFF 305830</strain>
    </source>
</reference>
<protein>
    <submittedName>
        <fullName evidence="1">Uncharacterized protein</fullName>
    </submittedName>
</protein>
<proteinExistence type="predicted"/>
<gene>
    <name evidence="1" type="ORF">M408DRAFT_29664</name>
</gene>
<reference evidence="2" key="2">
    <citation type="submission" date="2015-01" db="EMBL/GenBank/DDBJ databases">
        <title>Evolutionary Origins and Diversification of the Mycorrhizal Mutualists.</title>
        <authorList>
            <consortium name="DOE Joint Genome Institute"/>
            <consortium name="Mycorrhizal Genomics Consortium"/>
            <person name="Kohler A."/>
            <person name="Kuo A."/>
            <person name="Nagy L.G."/>
            <person name="Floudas D."/>
            <person name="Copeland A."/>
            <person name="Barry K.W."/>
            <person name="Cichocki N."/>
            <person name="Veneault-Fourrey C."/>
            <person name="LaButti K."/>
            <person name="Lindquist E.A."/>
            <person name="Lipzen A."/>
            <person name="Lundell T."/>
            <person name="Morin E."/>
            <person name="Murat C."/>
            <person name="Riley R."/>
            <person name="Ohm R."/>
            <person name="Sun H."/>
            <person name="Tunlid A."/>
            <person name="Henrissat B."/>
            <person name="Grigoriev I.V."/>
            <person name="Hibbett D.S."/>
            <person name="Martin F."/>
        </authorList>
    </citation>
    <scope>NUCLEOTIDE SEQUENCE [LARGE SCALE GENOMIC DNA]</scope>
    <source>
        <strain evidence="2">MAFF 305830</strain>
    </source>
</reference>
<sequence length="259" mass="29523">MPSSHSLRQDNVFTAFGSQESHLDIAELLKRLMDTKRKSGHCVVASAMSLAAIFYHHRQLSQAIGVGQYALRQSEIVQGEDHLVTALVWLHLDTAVEKQSKWDQVEPVLLKVPAVVEVLVNQQRIERAELLQQGMVTRAAYFGRYHHRTIIDIETLSSIYTIQGLQTAADELKQELAEHGRQQFFRDLRIQLQSLIQHQLIRTIDEIHISVSAFYKPLYSMHTSVRICTVLAALTGFHIERIWQVLQPDVVVSLEMQGP</sequence>
<dbReference type="EMBL" id="KN824387">
    <property type="protein sequence ID" value="KIM21287.1"/>
    <property type="molecule type" value="Genomic_DNA"/>
</dbReference>
<dbReference type="Gene3D" id="1.25.40.10">
    <property type="entry name" value="Tetratricopeptide repeat domain"/>
    <property type="match status" value="1"/>
</dbReference>
<dbReference type="HOGENOM" id="CLU_1074274_0_0_1"/>
<evidence type="ECO:0000313" key="2">
    <source>
        <dbReference type="Proteomes" id="UP000054097"/>
    </source>
</evidence>
<accession>A0A0C2WV58</accession>
<evidence type="ECO:0000313" key="1">
    <source>
        <dbReference type="EMBL" id="KIM21287.1"/>
    </source>
</evidence>
<keyword evidence="2" id="KW-1185">Reference proteome</keyword>
<organism evidence="1 2">
    <name type="scientific">Serendipita vermifera MAFF 305830</name>
    <dbReference type="NCBI Taxonomy" id="933852"/>
    <lineage>
        <taxon>Eukaryota</taxon>
        <taxon>Fungi</taxon>
        <taxon>Dikarya</taxon>
        <taxon>Basidiomycota</taxon>
        <taxon>Agaricomycotina</taxon>
        <taxon>Agaricomycetes</taxon>
        <taxon>Sebacinales</taxon>
        <taxon>Serendipitaceae</taxon>
        <taxon>Serendipita</taxon>
    </lineage>
</organism>
<dbReference type="AlphaFoldDB" id="A0A0C2WV58"/>
<name>A0A0C2WV58_SERVB</name>